<accession>A0A5E4NDR0</accession>
<gene>
    <name evidence="2" type="ORF">CINCED_3A007602</name>
</gene>
<dbReference type="GO" id="GO:0006260">
    <property type="term" value="P:DNA replication"/>
    <property type="evidence" value="ECO:0007669"/>
    <property type="project" value="InterPro"/>
</dbReference>
<dbReference type="EMBL" id="CABPRJ010001906">
    <property type="protein sequence ID" value="VVC40622.1"/>
    <property type="molecule type" value="Genomic_DNA"/>
</dbReference>
<dbReference type="Proteomes" id="UP000325440">
    <property type="component" value="Unassembled WGS sequence"/>
</dbReference>
<reference evidence="2 3" key="1">
    <citation type="submission" date="2019-08" db="EMBL/GenBank/DDBJ databases">
        <authorList>
            <person name="Alioto T."/>
            <person name="Alioto T."/>
            <person name="Gomez Garrido J."/>
        </authorList>
    </citation>
    <scope>NUCLEOTIDE SEQUENCE [LARGE SCALE GENOMIC DNA]</scope>
</reference>
<dbReference type="GO" id="GO:0005634">
    <property type="term" value="C:nucleus"/>
    <property type="evidence" value="ECO:0007669"/>
    <property type="project" value="InterPro"/>
</dbReference>
<organism evidence="2 3">
    <name type="scientific">Cinara cedri</name>
    <dbReference type="NCBI Taxonomy" id="506608"/>
    <lineage>
        <taxon>Eukaryota</taxon>
        <taxon>Metazoa</taxon>
        <taxon>Ecdysozoa</taxon>
        <taxon>Arthropoda</taxon>
        <taxon>Hexapoda</taxon>
        <taxon>Insecta</taxon>
        <taxon>Pterygota</taxon>
        <taxon>Neoptera</taxon>
        <taxon>Paraneoptera</taxon>
        <taxon>Hemiptera</taxon>
        <taxon>Sternorrhyncha</taxon>
        <taxon>Aphidomorpha</taxon>
        <taxon>Aphidoidea</taxon>
        <taxon>Aphididae</taxon>
        <taxon>Lachninae</taxon>
        <taxon>Cinara</taxon>
    </lineage>
</organism>
<evidence type="ECO:0000313" key="2">
    <source>
        <dbReference type="EMBL" id="VVC40622.1"/>
    </source>
</evidence>
<dbReference type="AlphaFoldDB" id="A0A5E4NDR0"/>
<dbReference type="Gene3D" id="2.40.50.140">
    <property type="entry name" value="Nucleic acid-binding proteins"/>
    <property type="match status" value="1"/>
</dbReference>
<evidence type="ECO:0000259" key="1">
    <source>
        <dbReference type="Pfam" id="PF04057"/>
    </source>
</evidence>
<keyword evidence="3" id="KW-1185">Reference proteome</keyword>
<evidence type="ECO:0000313" key="3">
    <source>
        <dbReference type="Proteomes" id="UP000325440"/>
    </source>
</evidence>
<proteinExistence type="predicted"/>
<dbReference type="GO" id="GO:0003677">
    <property type="term" value="F:DNA binding"/>
    <property type="evidence" value="ECO:0007669"/>
    <property type="project" value="InterPro"/>
</dbReference>
<dbReference type="Pfam" id="PF04057">
    <property type="entry name" value="Rep-A_N"/>
    <property type="match status" value="1"/>
</dbReference>
<sequence length="120" mass="13570">MKKSEPVFQIFGVRKIIAVGANVKFRLLISDGQNLNSFAMFTSQLHSLILSVELTEFAIVKIKHHFISKLTDLSEEKDQVMILKNLVVTIPCNVVSSKIGVLNQLLIIYAIQLQIEYLLQ</sequence>
<dbReference type="InterPro" id="IPR007199">
    <property type="entry name" value="Rep_factor-A_N"/>
</dbReference>
<name>A0A5E4NDR0_9HEMI</name>
<dbReference type="OrthoDB" id="1751331at2759"/>
<protein>
    <submittedName>
        <fullName evidence="2">Replication factor-A protein 1, N-terminal,Nucleic acid-binding, OB-fold</fullName>
    </submittedName>
</protein>
<dbReference type="InterPro" id="IPR012340">
    <property type="entry name" value="NA-bd_OB-fold"/>
</dbReference>
<feature type="domain" description="Replication factor-A protein 1 N-terminal" evidence="1">
    <location>
        <begin position="4"/>
        <end position="88"/>
    </location>
</feature>
<dbReference type="SUPFAM" id="SSF50249">
    <property type="entry name" value="Nucleic acid-binding proteins"/>
    <property type="match status" value="1"/>
</dbReference>